<dbReference type="Proteomes" id="UP000006727">
    <property type="component" value="Chromosome 17"/>
</dbReference>
<dbReference type="RefSeq" id="XP_024401410.1">
    <property type="nucleotide sequence ID" value="XM_024545642.2"/>
</dbReference>
<dbReference type="EnsemblPlants" id="Pp3c17_6410V3.3">
    <property type="protein sequence ID" value="Pp3c17_6410V3.3"/>
    <property type="gene ID" value="Pp3c17_6410"/>
</dbReference>
<dbReference type="AlphaFoldDB" id="A0A2K1J2X0"/>
<dbReference type="PANTHER" id="PTHR15827:SF2">
    <property type="entry name" value="CYCLIN-DEPENDENT KINASE 2-INTERACTING PROTEIN"/>
    <property type="match status" value="1"/>
</dbReference>
<evidence type="ECO:0000313" key="1">
    <source>
        <dbReference type="EMBL" id="PNR35875.1"/>
    </source>
</evidence>
<proteinExistence type="predicted"/>
<dbReference type="GeneID" id="112294799"/>
<sequence>MQSPGGGVARLWRPAAQRHVRNAWAVMHSERAAWASASSASFQAATALVNLALSRRFLSTMDLGVLQNMGAICQKASAKMGLQQERYLAQLLSKLESQIQALSNMLQASKSMRAYRSEDGPLIMYSNEPSVEGDAGDGAGAPVFSTLPLSVFEKLAEEMVAMYETELKLKLLLWLEFRALVYPDAEPVLNFENNEGCDQFKIFSGVTIFSGLRHLSAKSEFINLDWNQLRDNLKLRSKEEVPRETYQVYLTALLVEVNIDKQRIEEIAAMVTDEMTGRPAMSPT</sequence>
<reference evidence="2" key="3">
    <citation type="submission" date="2020-12" db="UniProtKB">
        <authorList>
            <consortium name="EnsemblPlants"/>
        </authorList>
    </citation>
    <scope>IDENTIFICATION</scope>
</reference>
<reference evidence="1 3" key="2">
    <citation type="journal article" date="2018" name="Plant J.">
        <title>The Physcomitrella patens chromosome-scale assembly reveals moss genome structure and evolution.</title>
        <authorList>
            <person name="Lang D."/>
            <person name="Ullrich K.K."/>
            <person name="Murat F."/>
            <person name="Fuchs J."/>
            <person name="Jenkins J."/>
            <person name="Haas F.B."/>
            <person name="Piednoel M."/>
            <person name="Gundlach H."/>
            <person name="Van Bel M."/>
            <person name="Meyberg R."/>
            <person name="Vives C."/>
            <person name="Morata J."/>
            <person name="Symeonidi A."/>
            <person name="Hiss M."/>
            <person name="Muchero W."/>
            <person name="Kamisugi Y."/>
            <person name="Saleh O."/>
            <person name="Blanc G."/>
            <person name="Decker E.L."/>
            <person name="van Gessel N."/>
            <person name="Grimwood J."/>
            <person name="Hayes R.D."/>
            <person name="Graham S.W."/>
            <person name="Gunter L.E."/>
            <person name="McDaniel S.F."/>
            <person name="Hoernstein S.N.W."/>
            <person name="Larsson A."/>
            <person name="Li F.W."/>
            <person name="Perroud P.F."/>
            <person name="Phillips J."/>
            <person name="Ranjan P."/>
            <person name="Rokshar D.S."/>
            <person name="Rothfels C.J."/>
            <person name="Schneider L."/>
            <person name="Shu S."/>
            <person name="Stevenson D.W."/>
            <person name="Thummler F."/>
            <person name="Tillich M."/>
            <person name="Villarreal Aguilar J.C."/>
            <person name="Widiez T."/>
            <person name="Wong G.K."/>
            <person name="Wymore A."/>
            <person name="Zhang Y."/>
            <person name="Zimmer A.D."/>
            <person name="Quatrano R.S."/>
            <person name="Mayer K.F.X."/>
            <person name="Goodstein D."/>
            <person name="Casacuberta J.M."/>
            <person name="Vandepoele K."/>
            <person name="Reski R."/>
            <person name="Cuming A.C."/>
            <person name="Tuskan G.A."/>
            <person name="Maumus F."/>
            <person name="Salse J."/>
            <person name="Schmutz J."/>
            <person name="Rensing S.A."/>
        </authorList>
    </citation>
    <scope>NUCLEOTIDE SEQUENCE [LARGE SCALE GENOMIC DNA]</scope>
    <source>
        <strain evidence="2 3">cv. Gransden 2004</strain>
    </source>
</reference>
<dbReference type="PaxDb" id="3218-PP1S26_46V6.1"/>
<organism evidence="1">
    <name type="scientific">Physcomitrium patens</name>
    <name type="common">Spreading-leaved earth moss</name>
    <name type="synonym">Physcomitrella patens</name>
    <dbReference type="NCBI Taxonomy" id="3218"/>
    <lineage>
        <taxon>Eukaryota</taxon>
        <taxon>Viridiplantae</taxon>
        <taxon>Streptophyta</taxon>
        <taxon>Embryophyta</taxon>
        <taxon>Bryophyta</taxon>
        <taxon>Bryophytina</taxon>
        <taxon>Bryopsida</taxon>
        <taxon>Funariidae</taxon>
        <taxon>Funariales</taxon>
        <taxon>Funariaceae</taxon>
        <taxon>Physcomitrium</taxon>
    </lineage>
</organism>
<name>A0A2K1J2X0_PHYPA</name>
<dbReference type="OMA" id="RYMDAME"/>
<dbReference type="FunCoup" id="A0A2K1J2X0">
    <property type="interactions" value="1024"/>
</dbReference>
<dbReference type="PANTHER" id="PTHR15827">
    <property type="entry name" value="CYCLIN-DEPENDENT KINASE 2-INTERACTING PROTEIN"/>
    <property type="match status" value="1"/>
</dbReference>
<reference evidence="1 3" key="1">
    <citation type="journal article" date="2008" name="Science">
        <title>The Physcomitrella genome reveals evolutionary insights into the conquest of land by plants.</title>
        <authorList>
            <person name="Rensing S."/>
            <person name="Lang D."/>
            <person name="Zimmer A."/>
            <person name="Terry A."/>
            <person name="Salamov A."/>
            <person name="Shapiro H."/>
            <person name="Nishiyama T."/>
            <person name="Perroud P.-F."/>
            <person name="Lindquist E."/>
            <person name="Kamisugi Y."/>
            <person name="Tanahashi T."/>
            <person name="Sakakibara K."/>
            <person name="Fujita T."/>
            <person name="Oishi K."/>
            <person name="Shin-I T."/>
            <person name="Kuroki Y."/>
            <person name="Toyoda A."/>
            <person name="Suzuki Y."/>
            <person name="Hashimoto A."/>
            <person name="Yamaguchi K."/>
            <person name="Sugano A."/>
            <person name="Kohara Y."/>
            <person name="Fujiyama A."/>
            <person name="Anterola A."/>
            <person name="Aoki S."/>
            <person name="Ashton N."/>
            <person name="Barbazuk W.B."/>
            <person name="Barker E."/>
            <person name="Bennetzen J."/>
            <person name="Bezanilla M."/>
            <person name="Blankenship R."/>
            <person name="Cho S.H."/>
            <person name="Dutcher S."/>
            <person name="Estelle M."/>
            <person name="Fawcett J.A."/>
            <person name="Gundlach H."/>
            <person name="Hanada K."/>
            <person name="Heyl A."/>
            <person name="Hicks K.A."/>
            <person name="Hugh J."/>
            <person name="Lohr M."/>
            <person name="Mayer K."/>
            <person name="Melkozernov A."/>
            <person name="Murata T."/>
            <person name="Nelson D."/>
            <person name="Pils B."/>
            <person name="Prigge M."/>
            <person name="Reiss B."/>
            <person name="Renner T."/>
            <person name="Rombauts S."/>
            <person name="Rushton P."/>
            <person name="Sanderfoot A."/>
            <person name="Schween G."/>
            <person name="Shiu S.-H."/>
            <person name="Stueber K."/>
            <person name="Theodoulou F.L."/>
            <person name="Tu H."/>
            <person name="Van de Peer Y."/>
            <person name="Verrier P.J."/>
            <person name="Waters E."/>
            <person name="Wood A."/>
            <person name="Yang L."/>
            <person name="Cove D."/>
            <person name="Cuming A."/>
            <person name="Hasebe M."/>
            <person name="Lucas S."/>
            <person name="Mishler D.B."/>
            <person name="Reski R."/>
            <person name="Grigoriev I."/>
            <person name="Quatrano R.S."/>
            <person name="Boore J.L."/>
        </authorList>
    </citation>
    <scope>NUCLEOTIDE SEQUENCE [LARGE SCALE GENOMIC DNA]</scope>
    <source>
        <strain evidence="2 3">cv. Gransden 2004</strain>
    </source>
</reference>
<dbReference type="OrthoDB" id="1913984at2759"/>
<dbReference type="KEGG" id="ppp:112294799"/>
<dbReference type="EMBL" id="ABEU02000017">
    <property type="protein sequence ID" value="PNR35875.1"/>
    <property type="molecule type" value="Genomic_DNA"/>
</dbReference>
<evidence type="ECO:0000313" key="3">
    <source>
        <dbReference type="Proteomes" id="UP000006727"/>
    </source>
</evidence>
<protein>
    <submittedName>
        <fullName evidence="1 2">Uncharacterized protein</fullName>
    </submittedName>
</protein>
<keyword evidence="3" id="KW-1185">Reference proteome</keyword>
<accession>A0A2K1J2X0</accession>
<dbReference type="Gramene" id="Pp3c17_6410V3.3">
    <property type="protein sequence ID" value="Pp3c17_6410V3.3"/>
    <property type="gene ID" value="Pp3c17_6410"/>
</dbReference>
<dbReference type="EnsemblPlants" id="Pp3c17_6410V3.1">
    <property type="protein sequence ID" value="Pp3c17_6410V3.1"/>
    <property type="gene ID" value="Pp3c17_6410"/>
</dbReference>
<evidence type="ECO:0000313" key="2">
    <source>
        <dbReference type="EnsemblPlants" id="Pp3c17_6410V3.1"/>
    </source>
</evidence>
<gene>
    <name evidence="2" type="primary">LOC112294799</name>
    <name evidence="1" type="ORF">PHYPA_021725</name>
</gene>
<dbReference type="Gramene" id="Pp3c17_6410V3.1">
    <property type="protein sequence ID" value="Pp3c17_6410V3.1"/>
    <property type="gene ID" value="Pp3c17_6410"/>
</dbReference>